<dbReference type="Pfam" id="PF04471">
    <property type="entry name" value="Mrr_cat"/>
    <property type="match status" value="1"/>
</dbReference>
<accession>A0A1D8S5R3</accession>
<dbReference type="AlphaFoldDB" id="A0A1D8S5R3"/>
<evidence type="ECO:0000259" key="3">
    <source>
        <dbReference type="Pfam" id="PF04471"/>
    </source>
</evidence>
<keyword evidence="2" id="KW-0812">Transmembrane</keyword>
<dbReference type="EMBL" id="CP016070">
    <property type="protein sequence ID" value="AOW80691.1"/>
    <property type="molecule type" value="Genomic_DNA"/>
</dbReference>
<dbReference type="RefSeq" id="WP_070365367.1">
    <property type="nucleotide sequence ID" value="NZ_CP016070.1"/>
</dbReference>
<name>A0A1D8S5R3_9EURY</name>
<dbReference type="KEGG" id="hhsr:HSR6_1588"/>
<feature type="transmembrane region" description="Helical" evidence="2">
    <location>
        <begin position="159"/>
        <end position="180"/>
    </location>
</feature>
<dbReference type="Proteomes" id="UP000185608">
    <property type="component" value="Chromosome"/>
</dbReference>
<keyword evidence="1" id="KW-0732">Signal</keyword>
<reference evidence="7" key="2">
    <citation type="submission" date="2016-08" db="EMBL/GenBank/DDBJ databases">
        <title>Discovery of first anaerobic lithoheterotrophic haloarchae widely represented in hypersaline habitats.</title>
        <authorList>
            <person name="Sorokin D.Y."/>
            <person name="Kublanov I.V."/>
            <person name="Roman P."/>
            <person name="Sinninghe Damste J.S."/>
            <person name="Golyshin P.N."/>
            <person name="Rojo D."/>
            <person name="Ciordia S."/>
            <person name="Mena Md.C."/>
            <person name="Ferrer M."/>
            <person name="Smedile F."/>
            <person name="Messina E."/>
            <person name="La Cono V."/>
            <person name="Yakimov M.M."/>
        </authorList>
    </citation>
    <scope>NUCLEOTIDE SEQUENCE [LARGE SCALE GENOMIC DNA]</scope>
    <source>
        <strain evidence="7">HSR6</strain>
    </source>
</reference>
<dbReference type="GO" id="GO:0009307">
    <property type="term" value="P:DNA restriction-modification system"/>
    <property type="evidence" value="ECO:0007669"/>
    <property type="project" value="InterPro"/>
</dbReference>
<accession>A0A1J1ADQ3</accession>
<organism evidence="4 6">
    <name type="scientific">Halodesulfurarchaeum formicicum</name>
    <dbReference type="NCBI Taxonomy" id="1873524"/>
    <lineage>
        <taxon>Archaea</taxon>
        <taxon>Methanobacteriati</taxon>
        <taxon>Methanobacteriota</taxon>
        <taxon>Stenosarchaea group</taxon>
        <taxon>Halobacteria</taxon>
        <taxon>Halobacteriales</taxon>
        <taxon>Halobacteriaceae</taxon>
        <taxon>Halodesulfurarchaeum</taxon>
    </lineage>
</organism>
<dbReference type="GO" id="GO:0004519">
    <property type="term" value="F:endonuclease activity"/>
    <property type="evidence" value="ECO:0007669"/>
    <property type="project" value="InterPro"/>
</dbReference>
<gene>
    <name evidence="5" type="ORF">HSR6_1588</name>
    <name evidence="4" type="ORF">HTSR_1517</name>
</gene>
<dbReference type="Proteomes" id="UP000186165">
    <property type="component" value="Chromosome"/>
</dbReference>
<evidence type="ECO:0000313" key="5">
    <source>
        <dbReference type="EMBL" id="APE96029.1"/>
    </source>
</evidence>
<dbReference type="KEGG" id="halh:HTSR_1517"/>
<evidence type="ECO:0000256" key="2">
    <source>
        <dbReference type="SAM" id="Phobius"/>
    </source>
</evidence>
<keyword evidence="2" id="KW-1133">Transmembrane helix</keyword>
<keyword evidence="7" id="KW-1185">Reference proteome</keyword>
<dbReference type="InterPro" id="IPR029050">
    <property type="entry name" value="Immunoprotect_excell_Ig-like"/>
</dbReference>
<dbReference type="OrthoDB" id="141004at2157"/>
<keyword evidence="2" id="KW-0472">Membrane</keyword>
<dbReference type="Gene3D" id="2.60.40.1240">
    <property type="match status" value="1"/>
</dbReference>
<protein>
    <recommendedName>
        <fullName evidence="3">Restriction endonuclease type IV Mrr domain-containing protein</fullName>
    </recommendedName>
</protein>
<evidence type="ECO:0000313" key="6">
    <source>
        <dbReference type="Proteomes" id="UP000185608"/>
    </source>
</evidence>
<dbReference type="GeneID" id="30418116"/>
<reference evidence="5" key="3">
    <citation type="journal article" date="2017" name="ISME J.">
        <title>Discovery of anaerobic lithoheterotrophic haloarchaea, ubiquitous in hypersaline habitats.</title>
        <authorList>
            <person name="Sorokin D.Y."/>
            <person name="Messina E."/>
            <person name="Smedile F."/>
            <person name="Roman P."/>
            <person name="Damste J.S.S."/>
            <person name="Ciordia S."/>
            <person name="Mena M.C."/>
            <person name="Ferrer M."/>
            <person name="Golyshin P.N."/>
            <person name="Kublanov I.V."/>
            <person name="Samarov N.I."/>
            <person name="Toshchakov S.V."/>
            <person name="La Cono V."/>
            <person name="Yakimov M.M."/>
        </authorList>
    </citation>
    <scope>NUCLEOTIDE SEQUENCE</scope>
    <source>
        <strain evidence="5">HSR6</strain>
    </source>
</reference>
<evidence type="ECO:0000313" key="7">
    <source>
        <dbReference type="Proteomes" id="UP000186165"/>
    </source>
</evidence>
<dbReference type="STRING" id="1873524.HSR6_1588"/>
<dbReference type="GO" id="GO:0003677">
    <property type="term" value="F:DNA binding"/>
    <property type="evidence" value="ECO:0007669"/>
    <property type="project" value="InterPro"/>
</dbReference>
<sequence>MVEELSGHEFAQFLATIWERRDWQTEVTERGEQFLVAGDQPDGTRGLILVFPGQEPVDAEAVRALVTLQEQKSLDVPVAATQGTFTDAAHQVARDNGLHLVDPSVVEETASAEGFEDLLAEYTSRGLSSRLLGLLPAVGRPSLPTVDLPTPSLGGGRRLLGLGALFLIVLLAGGLLTGALGGVPGLDLGLGGGGFSMTAVSFTQAENASVGVQWDARTQQAVVGPNGTRFEPGNDTTFLIVQFNATNPTEATQVLRERDFAVATGEKRYGPQYLQGAVGQPPVVLDAGETARGYVVFAVPAGTESATLLSRPGAEATPITFERDRSIEFQVSRG</sequence>
<evidence type="ECO:0000256" key="1">
    <source>
        <dbReference type="ARBA" id="ARBA00022729"/>
    </source>
</evidence>
<feature type="domain" description="Restriction endonuclease type IV Mrr" evidence="3">
    <location>
        <begin position="3"/>
        <end position="102"/>
    </location>
</feature>
<reference evidence="4 6" key="1">
    <citation type="submission" date="2016-06" db="EMBL/GenBank/DDBJ databases">
        <title>Discovery of anaerobic lithoheterotrophic haloarchaeon capable of sulfur respiration by hydrogen and formate.</title>
        <authorList>
            <person name="Sorokin D.Y."/>
            <person name="Kublanov I.V."/>
            <person name="Roman P."/>
            <person name="Sinninghe Damste J.S."/>
            <person name="Golyshin P.N."/>
            <person name="Rojo D."/>
            <person name="Ciordia S."/>
            <person name="Mena Md.C."/>
            <person name="Ferrer M."/>
            <person name="Smedile F."/>
            <person name="Messina E."/>
            <person name="La Cono V."/>
            <person name="Yakimov M.M."/>
        </authorList>
    </citation>
    <scope>NUCLEOTIDE SEQUENCE [LARGE SCALE GENOMIC DNA]</scope>
    <source>
        <strain evidence="4 6">HTSR1</strain>
    </source>
</reference>
<proteinExistence type="predicted"/>
<dbReference type="PATRIC" id="fig|1855411.3.peg.1520"/>
<dbReference type="EMBL" id="CP016804">
    <property type="protein sequence ID" value="APE96029.1"/>
    <property type="molecule type" value="Genomic_DNA"/>
</dbReference>
<evidence type="ECO:0000313" key="4">
    <source>
        <dbReference type="EMBL" id="AOW80691.1"/>
    </source>
</evidence>
<dbReference type="InterPro" id="IPR007560">
    <property type="entry name" value="Restrct_endonuc_IV_Mrr"/>
</dbReference>